<comment type="similarity">
    <text evidence="1">Belongs to the glutaredoxin family.</text>
</comment>
<evidence type="ECO:0000256" key="1">
    <source>
        <dbReference type="ARBA" id="ARBA00007787"/>
    </source>
</evidence>
<dbReference type="EMBL" id="JAPVES010000030">
    <property type="protein sequence ID" value="MCZ3372943.1"/>
    <property type="molecule type" value="Genomic_DNA"/>
</dbReference>
<sequence>MMKLQVYMTDDCPKCMAFGKNLQEALKELNLDEKIERIDLKHAIEMNITSCPALIINGEIKSMGALLSVKELKKMLKEDM</sequence>
<keyword evidence="2" id="KW-0813">Transport</keyword>
<dbReference type="Gene3D" id="3.40.30.10">
    <property type="entry name" value="Glutaredoxin"/>
    <property type="match status" value="1"/>
</dbReference>
<keyword evidence="2" id="KW-0249">Electron transport</keyword>
<feature type="domain" description="Thioredoxin-like fold" evidence="3">
    <location>
        <begin position="2"/>
        <end position="77"/>
    </location>
</feature>
<evidence type="ECO:0000313" key="4">
    <source>
        <dbReference type="EMBL" id="MCZ3372943.1"/>
    </source>
</evidence>
<dbReference type="InterPro" id="IPR012336">
    <property type="entry name" value="Thioredoxin-like_fold"/>
</dbReference>
<dbReference type="Proteomes" id="UP001074446">
    <property type="component" value="Unassembled WGS sequence"/>
</dbReference>
<name>A0A9E5DPZ9_9EURY</name>
<dbReference type="RefSeq" id="WP_084689112.1">
    <property type="nucleotide sequence ID" value="NZ_JAPVES010000030.1"/>
</dbReference>
<evidence type="ECO:0000256" key="2">
    <source>
        <dbReference type="ARBA" id="ARBA00022982"/>
    </source>
</evidence>
<comment type="caution">
    <text evidence="4">The sequence shown here is derived from an EMBL/GenBank/DDBJ whole genome shotgun (WGS) entry which is preliminary data.</text>
</comment>
<accession>A0A9E5DPZ9</accession>
<dbReference type="Pfam" id="PF13192">
    <property type="entry name" value="Thioredoxin_3"/>
    <property type="match status" value="1"/>
</dbReference>
<gene>
    <name evidence="4" type="ORF">O3H35_09890</name>
</gene>
<dbReference type="AlphaFoldDB" id="A0A9E5DPZ9"/>
<reference evidence="4" key="1">
    <citation type="submission" date="2022-12" db="EMBL/GenBank/DDBJ databases">
        <title>Reclassification of two methanogenic archaea species isolated from the Kolyma lowland permafrost.</title>
        <authorList>
            <person name="Trubitsyn V.E."/>
            <person name="Rivkina E.M."/>
            <person name="Shcherbakova V.A."/>
        </authorList>
    </citation>
    <scope>NUCLEOTIDE SEQUENCE</scope>
    <source>
        <strain evidence="4">MK4</strain>
    </source>
</reference>
<proteinExistence type="inferred from homology"/>
<dbReference type="SUPFAM" id="SSF52833">
    <property type="entry name" value="Thioredoxin-like"/>
    <property type="match status" value="1"/>
</dbReference>
<evidence type="ECO:0000259" key="3">
    <source>
        <dbReference type="Pfam" id="PF13192"/>
    </source>
</evidence>
<protein>
    <submittedName>
        <fullName evidence="4">Thioredoxin family protein</fullName>
    </submittedName>
</protein>
<dbReference type="InterPro" id="IPR036249">
    <property type="entry name" value="Thioredoxin-like_sf"/>
</dbReference>
<organism evidence="4">
    <name type="scientific">Methanobacterium veterum</name>
    <dbReference type="NCBI Taxonomy" id="408577"/>
    <lineage>
        <taxon>Archaea</taxon>
        <taxon>Methanobacteriati</taxon>
        <taxon>Methanobacteriota</taxon>
        <taxon>Methanomada group</taxon>
        <taxon>Methanobacteria</taxon>
        <taxon>Methanobacteriales</taxon>
        <taxon>Methanobacteriaceae</taxon>
        <taxon>Methanobacterium</taxon>
    </lineage>
</organism>